<evidence type="ECO:0000313" key="2">
    <source>
        <dbReference type="Proteomes" id="UP000230551"/>
    </source>
</evidence>
<organism evidence="1 2">
    <name type="scientific">Mycolicibacterium brumae</name>
    <dbReference type="NCBI Taxonomy" id="85968"/>
    <lineage>
        <taxon>Bacteria</taxon>
        <taxon>Bacillati</taxon>
        <taxon>Actinomycetota</taxon>
        <taxon>Actinomycetes</taxon>
        <taxon>Mycobacteriales</taxon>
        <taxon>Mycobacteriaceae</taxon>
        <taxon>Mycolicibacterium</taxon>
    </lineage>
</organism>
<dbReference type="RefSeq" id="WP_090593803.1">
    <property type="nucleotide sequence ID" value="NZ_CP104302.1"/>
</dbReference>
<sequence>MGEEFNEEREFVDSDARLVHRLNGQPVHRVHGRPWVDAVITLLQPRSPYRPWIIAADVEPGDQLIVTLDTDPVSVIAGVATVGDDADIQTAIERMRADQIVELTSLEMLCGLDDWLSCLKKSWTRLARAKFGHSSLAAARTLLSSKGRCGACGVFLPLAGSMARDQFHIHTTDLFVDGGAEPGLWDSYGDRDEVQDWPAVLCMGCHESMRSGGFASFPPFLFARRPECPDCGERRTETPRFGFPIGGPFEEPWVATMGCVVREPRPDWVCGECGYEWRV</sequence>
<gene>
    <name evidence="1" type="ORF">CQY22_015410</name>
</gene>
<dbReference type="STRING" id="85968.GCA_900073015_03848"/>
<evidence type="ECO:0000313" key="1">
    <source>
        <dbReference type="EMBL" id="PIB73767.1"/>
    </source>
</evidence>
<dbReference type="EMBL" id="PDCN02000024">
    <property type="protein sequence ID" value="PIB73767.1"/>
    <property type="molecule type" value="Genomic_DNA"/>
</dbReference>
<proteinExistence type="predicted"/>
<dbReference type="OrthoDB" id="3541981at2"/>
<dbReference type="Proteomes" id="UP000230551">
    <property type="component" value="Unassembled WGS sequence"/>
</dbReference>
<dbReference type="AlphaFoldDB" id="A0A2G5P682"/>
<comment type="caution">
    <text evidence="1">The sequence shown here is derived from an EMBL/GenBank/DDBJ whole genome shotgun (WGS) entry which is preliminary data.</text>
</comment>
<keyword evidence="2" id="KW-1185">Reference proteome</keyword>
<accession>A0A2G5P682</accession>
<reference evidence="1 2" key="1">
    <citation type="journal article" date="2017" name="Infect. Genet. Evol.">
        <title>The new phylogeny of the genus Mycobacterium: The old and the news.</title>
        <authorList>
            <person name="Tortoli E."/>
            <person name="Fedrizzi T."/>
            <person name="Meehan C.J."/>
            <person name="Trovato A."/>
            <person name="Grottola A."/>
            <person name="Giacobazzi E."/>
            <person name="Serpini G.F."/>
            <person name="Tagliazucchi S."/>
            <person name="Fabio A."/>
            <person name="Bettua C."/>
            <person name="Bertorelli R."/>
            <person name="Frascaro F."/>
            <person name="De Sanctis V."/>
            <person name="Pecorari M."/>
            <person name="Jousson O."/>
            <person name="Segata N."/>
            <person name="Cirillo D.M."/>
        </authorList>
    </citation>
    <scope>NUCLEOTIDE SEQUENCE [LARGE SCALE GENOMIC DNA]</scope>
    <source>
        <strain evidence="1 2">CIP1034565</strain>
    </source>
</reference>
<name>A0A2G5P682_9MYCO</name>
<protein>
    <submittedName>
        <fullName evidence="1">Uncharacterized protein</fullName>
    </submittedName>
</protein>